<protein>
    <recommendedName>
        <fullName evidence="10">Ubiquinol-cytochrome C reductase hinge domain-containing protein</fullName>
    </recommendedName>
</protein>
<dbReference type="Proteomes" id="UP000243515">
    <property type="component" value="Unassembled WGS sequence"/>
</dbReference>
<dbReference type="Gene3D" id="1.10.287.20">
    <property type="entry name" value="Ubiquinol-cytochrome C reductase hinge domain"/>
    <property type="match status" value="1"/>
</dbReference>
<comment type="subcellular location">
    <subcellularLocation>
        <location evidence="1">Mitochondrion inner membrane</location>
    </subcellularLocation>
</comment>
<evidence type="ECO:0000313" key="12">
    <source>
        <dbReference type="Proteomes" id="UP000243515"/>
    </source>
</evidence>
<dbReference type="EMBL" id="NPHW01003013">
    <property type="protein sequence ID" value="OXV10284.1"/>
    <property type="molecule type" value="Genomic_DNA"/>
</dbReference>
<feature type="domain" description="Ubiquinol-cytochrome C reductase hinge" evidence="10">
    <location>
        <begin position="85"/>
        <end position="134"/>
    </location>
</feature>
<comment type="caution">
    <text evidence="11">The sequence shown here is derived from an EMBL/GenBank/DDBJ whole genome shotgun (WGS) entry which is preliminary data.</text>
</comment>
<proteinExistence type="inferred from homology"/>
<keyword evidence="8" id="KW-0472">Membrane</keyword>
<dbReference type="SUPFAM" id="SSF81531">
    <property type="entry name" value="Non-heme 11 kDa protein of cytochrome bc1 complex (Ubiquinol-cytochrome c reductase)"/>
    <property type="match status" value="1"/>
</dbReference>
<evidence type="ECO:0000256" key="6">
    <source>
        <dbReference type="ARBA" id="ARBA00022982"/>
    </source>
</evidence>
<dbReference type="GO" id="GO:0005743">
    <property type="term" value="C:mitochondrial inner membrane"/>
    <property type="evidence" value="ECO:0007669"/>
    <property type="project" value="UniProtKB-SubCell"/>
</dbReference>
<evidence type="ECO:0000256" key="3">
    <source>
        <dbReference type="ARBA" id="ARBA00022448"/>
    </source>
</evidence>
<comment type="similarity">
    <text evidence="2">Belongs to the UQCRH/QCR6 family.</text>
</comment>
<evidence type="ECO:0000256" key="9">
    <source>
        <dbReference type="SAM" id="MobiDB-lite"/>
    </source>
</evidence>
<sequence>MGLADLVCDMIASLGLAEAQAEAPLADDVVDHKDDSSNDAEEEEKPADESEEASAGGESENAAESEEEEAGEEEEAEEEPEEPEDPKPKLEEECRDSSQCAPAKHHFEECVERVTRQQEAADTKAPKEDCVEECESQSTRYYSVNTLDKAENRTKGQEFLPPPTLHNPMCRSKALEDVEIKSPLFCRMDLRILKFAFPTFLPELRSVSLLI</sequence>
<keyword evidence="3" id="KW-0813">Transport</keyword>
<gene>
    <name evidence="11" type="ORF">Egran_01954</name>
</gene>
<evidence type="ECO:0000256" key="7">
    <source>
        <dbReference type="ARBA" id="ARBA00023128"/>
    </source>
</evidence>
<feature type="compositionally biased region" description="Acidic residues" evidence="9">
    <location>
        <begin position="37"/>
        <end position="52"/>
    </location>
</feature>
<dbReference type="InterPro" id="IPR023184">
    <property type="entry name" value="Ubol_cytC_Rdtase_hinge_dom"/>
</dbReference>
<evidence type="ECO:0000259" key="10">
    <source>
        <dbReference type="Pfam" id="PF02320"/>
    </source>
</evidence>
<dbReference type="OrthoDB" id="405848at2759"/>
<keyword evidence="5" id="KW-0999">Mitochondrion inner membrane</keyword>
<evidence type="ECO:0000256" key="1">
    <source>
        <dbReference type="ARBA" id="ARBA00004273"/>
    </source>
</evidence>
<dbReference type="InterPro" id="IPR036811">
    <property type="entry name" value="Ubol_cytC_Rdtase_hinge_dom_sf"/>
</dbReference>
<keyword evidence="12" id="KW-1185">Reference proteome</keyword>
<name>A0A232M1U2_9EURO</name>
<evidence type="ECO:0000313" key="11">
    <source>
        <dbReference type="EMBL" id="OXV10284.1"/>
    </source>
</evidence>
<feature type="compositionally biased region" description="Acidic residues" evidence="9">
    <location>
        <begin position="61"/>
        <end position="84"/>
    </location>
</feature>
<dbReference type="AlphaFoldDB" id="A0A232M1U2"/>
<feature type="compositionally biased region" description="Basic and acidic residues" evidence="9">
    <location>
        <begin position="85"/>
        <end position="96"/>
    </location>
</feature>
<feature type="region of interest" description="Disordered" evidence="9">
    <location>
        <begin position="21"/>
        <end position="101"/>
    </location>
</feature>
<evidence type="ECO:0000256" key="4">
    <source>
        <dbReference type="ARBA" id="ARBA00022660"/>
    </source>
</evidence>
<organism evidence="11 12">
    <name type="scientific">Elaphomyces granulatus</name>
    <dbReference type="NCBI Taxonomy" id="519963"/>
    <lineage>
        <taxon>Eukaryota</taxon>
        <taxon>Fungi</taxon>
        <taxon>Dikarya</taxon>
        <taxon>Ascomycota</taxon>
        <taxon>Pezizomycotina</taxon>
        <taxon>Eurotiomycetes</taxon>
        <taxon>Eurotiomycetidae</taxon>
        <taxon>Eurotiales</taxon>
        <taxon>Elaphomycetaceae</taxon>
        <taxon>Elaphomyces</taxon>
    </lineage>
</organism>
<keyword evidence="6" id="KW-0249">Electron transport</keyword>
<keyword evidence="7" id="KW-0496">Mitochondrion</keyword>
<dbReference type="Pfam" id="PF02320">
    <property type="entry name" value="UCR_hinge"/>
    <property type="match status" value="1"/>
</dbReference>
<evidence type="ECO:0000256" key="2">
    <source>
        <dbReference type="ARBA" id="ARBA00006498"/>
    </source>
</evidence>
<evidence type="ECO:0000256" key="8">
    <source>
        <dbReference type="ARBA" id="ARBA00023136"/>
    </source>
</evidence>
<evidence type="ECO:0000256" key="5">
    <source>
        <dbReference type="ARBA" id="ARBA00022792"/>
    </source>
</evidence>
<reference evidence="11 12" key="1">
    <citation type="journal article" date="2015" name="Environ. Microbiol.">
        <title>Metagenome sequence of Elaphomyces granulatus from sporocarp tissue reveals Ascomycota ectomycorrhizal fingerprints of genome expansion and a Proteobacteria-rich microbiome.</title>
        <authorList>
            <person name="Quandt C.A."/>
            <person name="Kohler A."/>
            <person name="Hesse C.N."/>
            <person name="Sharpton T.J."/>
            <person name="Martin F."/>
            <person name="Spatafora J.W."/>
        </authorList>
    </citation>
    <scope>NUCLEOTIDE SEQUENCE [LARGE SCALE GENOMIC DNA]</scope>
    <source>
        <strain evidence="11 12">OSC145934</strain>
    </source>
</reference>
<accession>A0A232M1U2</accession>
<keyword evidence="4" id="KW-0679">Respiratory chain</keyword>